<reference evidence="1" key="1">
    <citation type="submission" date="2022-04" db="EMBL/GenBank/DDBJ databases">
        <title>Genome of the entomopathogenic fungus Entomophthora muscae.</title>
        <authorList>
            <person name="Elya C."/>
            <person name="Lovett B.R."/>
            <person name="Lee E."/>
            <person name="Macias A.M."/>
            <person name="Hajek A.E."/>
            <person name="De Bivort B.L."/>
            <person name="Kasson M.T."/>
            <person name="De Fine Licht H.H."/>
            <person name="Stajich J.E."/>
        </authorList>
    </citation>
    <scope>NUCLEOTIDE SEQUENCE</scope>
    <source>
        <strain evidence="1">Berkeley</strain>
    </source>
</reference>
<dbReference type="EMBL" id="QTSX02005031">
    <property type="protein sequence ID" value="KAJ9061992.1"/>
    <property type="molecule type" value="Genomic_DNA"/>
</dbReference>
<evidence type="ECO:0000313" key="2">
    <source>
        <dbReference type="Proteomes" id="UP001165960"/>
    </source>
</evidence>
<organism evidence="1 2">
    <name type="scientific">Entomophthora muscae</name>
    <dbReference type="NCBI Taxonomy" id="34485"/>
    <lineage>
        <taxon>Eukaryota</taxon>
        <taxon>Fungi</taxon>
        <taxon>Fungi incertae sedis</taxon>
        <taxon>Zoopagomycota</taxon>
        <taxon>Entomophthoromycotina</taxon>
        <taxon>Entomophthoromycetes</taxon>
        <taxon>Entomophthorales</taxon>
        <taxon>Entomophthoraceae</taxon>
        <taxon>Entomophthora</taxon>
    </lineage>
</organism>
<dbReference type="Proteomes" id="UP001165960">
    <property type="component" value="Unassembled WGS sequence"/>
</dbReference>
<gene>
    <name evidence="1" type="ORF">DSO57_1015417</name>
</gene>
<accession>A0ACC2SI85</accession>
<keyword evidence="2" id="KW-1185">Reference proteome</keyword>
<evidence type="ECO:0000313" key="1">
    <source>
        <dbReference type="EMBL" id="KAJ9061992.1"/>
    </source>
</evidence>
<sequence length="55" mass="6056">MPGPEELQILLANLSLVPLSVQKNPLLGYFRLEEHANLLQALFFAGLDELGLPVI</sequence>
<proteinExistence type="predicted"/>
<name>A0ACC2SI85_9FUNG</name>
<protein>
    <submittedName>
        <fullName evidence="1">Uncharacterized protein</fullName>
    </submittedName>
</protein>
<comment type="caution">
    <text evidence="1">The sequence shown here is derived from an EMBL/GenBank/DDBJ whole genome shotgun (WGS) entry which is preliminary data.</text>
</comment>